<dbReference type="AlphaFoldDB" id="A0A6G0IBN7"/>
<evidence type="ECO:0000256" key="1">
    <source>
        <dbReference type="ARBA" id="ARBA00004167"/>
    </source>
</evidence>
<evidence type="ECO:0000256" key="4">
    <source>
        <dbReference type="SAM" id="Phobius"/>
    </source>
</evidence>
<dbReference type="InterPro" id="IPR056386">
    <property type="entry name" value="Ig_CD22"/>
</dbReference>
<keyword evidence="7" id="KW-1185">Reference proteome</keyword>
<dbReference type="InterPro" id="IPR007110">
    <property type="entry name" value="Ig-like_dom"/>
</dbReference>
<feature type="domain" description="Ig-like" evidence="5">
    <location>
        <begin position="290"/>
        <end position="387"/>
    </location>
</feature>
<dbReference type="SMART" id="SM00409">
    <property type="entry name" value="IG"/>
    <property type="match status" value="2"/>
</dbReference>
<dbReference type="Proteomes" id="UP000424527">
    <property type="component" value="Unassembled WGS sequence"/>
</dbReference>
<sequence>MKHLCWRKYRGKTSLIGDIKKRNCTLKIRNIEARDQDIYVRVIAKDAYSFREFPTTIYVNGHRPVTPILDNANSSINESSTVAALLLIILITGIIFWRKRRSKPIARQDSGYYANFRRASSNQAKRDESCKKQDTQKLPESKNIDEPVYINFEVPLVMQLKLRLSFLLLHVIRDVQSSPGQWTASVPTRIPALEGSCVVIPCTYNYPKPNSKKPLNRWRGFWKKGDTIISTSLSSWKLLPEYKKRTSFLGNLASHNCTMQLDDVRQTDVGPFYFRIEMPQYKSFSYRKHPVSIDVISDPPPPSLSVKVDKKVRASCSVSHTCPTKPPLFSWSRPGAVKRQLKRLNKWTWQVVSTLTFVPLRTDFNKPLNCSVQYRGGKQVNSSMILRIRHEHSA</sequence>
<evidence type="ECO:0000259" key="5">
    <source>
        <dbReference type="PROSITE" id="PS50835"/>
    </source>
</evidence>
<evidence type="ECO:0000313" key="7">
    <source>
        <dbReference type="Proteomes" id="UP000424527"/>
    </source>
</evidence>
<dbReference type="InterPro" id="IPR013162">
    <property type="entry name" value="CD80_C2-set"/>
</dbReference>
<evidence type="ECO:0000256" key="3">
    <source>
        <dbReference type="ARBA" id="ARBA00023157"/>
    </source>
</evidence>
<dbReference type="InterPro" id="IPR036179">
    <property type="entry name" value="Ig-like_dom_sf"/>
</dbReference>
<dbReference type="EMBL" id="REGW02000012">
    <property type="protein sequence ID" value="KAE8288652.1"/>
    <property type="molecule type" value="Genomic_DNA"/>
</dbReference>
<comment type="subcellular location">
    <subcellularLocation>
        <location evidence="1">Membrane</location>
        <topology evidence="1">Single-pass membrane protein</topology>
    </subcellularLocation>
</comment>
<dbReference type="InterPro" id="IPR013783">
    <property type="entry name" value="Ig-like_fold"/>
</dbReference>
<name>A0A6G0IBN7_LARCR</name>
<protein>
    <submittedName>
        <fullName evidence="6">Myelin-associated glycoprotein Siglec-4a</fullName>
    </submittedName>
</protein>
<keyword evidence="4" id="KW-1133">Transmembrane helix</keyword>
<gene>
    <name evidence="6" type="ORF">D5F01_LYC12527</name>
</gene>
<dbReference type="Pfam" id="PF08205">
    <property type="entry name" value="C2-set_2"/>
    <property type="match status" value="1"/>
</dbReference>
<proteinExistence type="predicted"/>
<dbReference type="PROSITE" id="PS50835">
    <property type="entry name" value="IG_LIKE"/>
    <property type="match status" value="1"/>
</dbReference>
<evidence type="ECO:0000313" key="6">
    <source>
        <dbReference type="EMBL" id="KAE8288652.1"/>
    </source>
</evidence>
<dbReference type="InterPro" id="IPR003599">
    <property type="entry name" value="Ig_sub"/>
</dbReference>
<keyword evidence="2 4" id="KW-0472">Membrane</keyword>
<comment type="caution">
    <text evidence="6">The sequence shown here is derived from an EMBL/GenBank/DDBJ whole genome shotgun (WGS) entry which is preliminary data.</text>
</comment>
<keyword evidence="3" id="KW-1015">Disulfide bond</keyword>
<dbReference type="Gene3D" id="2.60.40.10">
    <property type="entry name" value="Immunoglobulins"/>
    <property type="match status" value="3"/>
</dbReference>
<feature type="transmembrane region" description="Helical" evidence="4">
    <location>
        <begin position="79"/>
        <end position="97"/>
    </location>
</feature>
<dbReference type="SUPFAM" id="SSF48726">
    <property type="entry name" value="Immunoglobulin"/>
    <property type="match status" value="2"/>
</dbReference>
<accession>A0A6G0IBN7</accession>
<dbReference type="PANTHER" id="PTHR46484">
    <property type="entry name" value="SI:CH211-171H4.5-RELATED"/>
    <property type="match status" value="1"/>
</dbReference>
<keyword evidence="4" id="KW-0812">Transmembrane</keyword>
<dbReference type="Pfam" id="PF24518">
    <property type="entry name" value="Ig_CD22"/>
    <property type="match status" value="1"/>
</dbReference>
<dbReference type="PANTHER" id="PTHR46484:SF7">
    <property type="entry name" value="MYELIN-ASSOCIATED GLYCOPROTEIN-LIKE-RELATED"/>
    <property type="match status" value="1"/>
</dbReference>
<dbReference type="GO" id="GO:0016020">
    <property type="term" value="C:membrane"/>
    <property type="evidence" value="ECO:0007669"/>
    <property type="project" value="UniProtKB-SubCell"/>
</dbReference>
<evidence type="ECO:0000256" key="2">
    <source>
        <dbReference type="ARBA" id="ARBA00023136"/>
    </source>
</evidence>
<reference evidence="6 7" key="1">
    <citation type="submission" date="2019-07" db="EMBL/GenBank/DDBJ databases">
        <title>Chromosome genome assembly for large yellow croaker.</title>
        <authorList>
            <person name="Xiao S."/>
        </authorList>
    </citation>
    <scope>NUCLEOTIDE SEQUENCE [LARGE SCALE GENOMIC DNA]</scope>
    <source>
        <strain evidence="6">JMULYC20181020</strain>
        <tissue evidence="6">Muscle</tissue>
    </source>
</reference>
<organism evidence="6 7">
    <name type="scientific">Larimichthys crocea</name>
    <name type="common">Large yellow croaker</name>
    <name type="synonym">Pseudosciaena crocea</name>
    <dbReference type="NCBI Taxonomy" id="215358"/>
    <lineage>
        <taxon>Eukaryota</taxon>
        <taxon>Metazoa</taxon>
        <taxon>Chordata</taxon>
        <taxon>Craniata</taxon>
        <taxon>Vertebrata</taxon>
        <taxon>Euteleostomi</taxon>
        <taxon>Actinopterygii</taxon>
        <taxon>Neopterygii</taxon>
        <taxon>Teleostei</taxon>
        <taxon>Neoteleostei</taxon>
        <taxon>Acanthomorphata</taxon>
        <taxon>Eupercaria</taxon>
        <taxon>Sciaenidae</taxon>
        <taxon>Larimichthys</taxon>
    </lineage>
</organism>